<sequence>MTRNNQTGEEKHILYIGGSPYESNILFVKNYTESSGSYKFLHKDYLGSILAVSDEAGNKIEQRHFDAWGNLTHLQVNGGAIMMDENQIRDFLSNGGLLVDRGYTSHEHFAEVGLIHMNGRLYDPLLRRFLNADENIQDMFNTQNYNK</sequence>
<dbReference type="EMBL" id="CP034171">
    <property type="protein sequence ID" value="AZI20642.1"/>
    <property type="molecule type" value="Genomic_DNA"/>
</dbReference>
<dbReference type="AlphaFoldDB" id="A0A3G8WHI6"/>
<reference evidence="2" key="1">
    <citation type="submission" date="2018-11" db="EMBL/GenBank/DDBJ databases">
        <title>Proposal to divide the Flavobacteriaceae and reorganize its genera based on Amino Acid Identity values calculated from whole genome sequences.</title>
        <authorList>
            <person name="Nicholson A.C."/>
            <person name="Gulvik C.A."/>
            <person name="Whitney A.M."/>
            <person name="Humrighouse B.W."/>
            <person name="Bell M."/>
            <person name="Holmes B."/>
            <person name="Steigerwalt A.B."/>
            <person name="Villarma A."/>
            <person name="Sheth M."/>
            <person name="Batra D."/>
            <person name="Pryor J."/>
            <person name="Bernardet J.-F."/>
            <person name="Hugo C."/>
            <person name="Kampfer P."/>
            <person name="Newman J.D."/>
            <person name="McQuiston J.R."/>
        </authorList>
    </citation>
    <scope>NUCLEOTIDE SEQUENCE [LARGE SCALE GENOMIC DNA]</scope>
    <source>
        <strain evidence="2">H4753</strain>
    </source>
</reference>
<accession>A0A3G8WHI6</accession>
<evidence type="ECO:0000313" key="2">
    <source>
        <dbReference type="Proteomes" id="UP000282297"/>
    </source>
</evidence>
<dbReference type="Gene3D" id="2.180.10.10">
    <property type="entry name" value="RHS repeat-associated core"/>
    <property type="match status" value="1"/>
</dbReference>
<dbReference type="RefSeq" id="WP_124784831.1">
    <property type="nucleotide sequence ID" value="NZ_CP034171.1"/>
</dbReference>
<protein>
    <recommendedName>
        <fullName evidence="3">RHS repeat-associated core domain-containing protein</fullName>
    </recommendedName>
</protein>
<gene>
    <name evidence="1" type="ORF">EIH08_07890</name>
</gene>
<organism evidence="1 2">
    <name type="scientific">Chryseobacterium taklimakanense</name>
    <dbReference type="NCBI Taxonomy" id="536441"/>
    <lineage>
        <taxon>Bacteria</taxon>
        <taxon>Pseudomonadati</taxon>
        <taxon>Bacteroidota</taxon>
        <taxon>Flavobacteriia</taxon>
        <taxon>Flavobacteriales</taxon>
        <taxon>Weeksellaceae</taxon>
        <taxon>Chryseobacterium group</taxon>
        <taxon>Chryseobacterium</taxon>
    </lineage>
</organism>
<name>A0A3G8WHI6_9FLAO</name>
<evidence type="ECO:0008006" key="3">
    <source>
        <dbReference type="Google" id="ProtNLM"/>
    </source>
</evidence>
<dbReference type="Proteomes" id="UP000282297">
    <property type="component" value="Chromosome"/>
</dbReference>
<proteinExistence type="predicted"/>
<evidence type="ECO:0000313" key="1">
    <source>
        <dbReference type="EMBL" id="AZI20642.1"/>
    </source>
</evidence>